<evidence type="ECO:0000313" key="2">
    <source>
        <dbReference type="EMBL" id="KXB33252.1"/>
    </source>
</evidence>
<sequence>MGARIGSRAGFGGILSTWRGRMIVFFGSILLIIILLVVGITSCVRSCTANKNKTVQATQQKKETAPKLSNGLQKRLDAQLETNKQLAAIAKNASHYANEKIIELALNEPAATSFVAAIPTADKKSQAYSDAITKGGVPALYTYDKRWGFVDYAGMPLGVTGSGPTCLSMAFMALTGSAEQTPATIAKFATDNGFATGDTYTDPKLFTSEKLADVKLSGQAKETSADNITSALKKGGFVIGLTKKDSLSAQPHYLIIAAVNADGTLTVYDPLSSSVSSRPWAMSTITNSLEGSIYVIKAAQQQAKS</sequence>
<dbReference type="AlphaFoldDB" id="A0A133XQP0"/>
<reference evidence="3" key="1">
    <citation type="submission" date="2016-01" db="EMBL/GenBank/DDBJ databases">
        <authorList>
            <person name="Mitreva M."/>
            <person name="Pepin K.H."/>
            <person name="Mihindukulasuriya K.A."/>
            <person name="Fulton R."/>
            <person name="Fronick C."/>
            <person name="O'Laughlin M."/>
            <person name="Miner T."/>
            <person name="Herter B."/>
            <person name="Rosa B.A."/>
            <person name="Cordes M."/>
            <person name="Tomlinson C."/>
            <person name="Wollam A."/>
            <person name="Palsikar V.B."/>
            <person name="Mardis E.R."/>
            <person name="Wilson R.K."/>
        </authorList>
    </citation>
    <scope>NUCLEOTIDE SEQUENCE [LARGE SCALE GENOMIC DNA]</scope>
    <source>
        <strain evidence="3">DNF00019</strain>
    </source>
</reference>
<dbReference type="PATRIC" id="fig|1393034.3.peg.1193"/>
<proteinExistence type="predicted"/>
<gene>
    <name evidence="2" type="ORF">HMPREF3192_01224</name>
</gene>
<organism evidence="2 3">
    <name type="scientific">Atopobium deltae</name>
    <dbReference type="NCBI Taxonomy" id="1393034"/>
    <lineage>
        <taxon>Bacteria</taxon>
        <taxon>Bacillati</taxon>
        <taxon>Actinomycetota</taxon>
        <taxon>Coriobacteriia</taxon>
        <taxon>Coriobacteriales</taxon>
        <taxon>Atopobiaceae</taxon>
        <taxon>Atopobium</taxon>
    </lineage>
</organism>
<dbReference type="STRING" id="1393034.HMPREF3192_01224"/>
<keyword evidence="1" id="KW-1133">Transmembrane helix</keyword>
<evidence type="ECO:0000256" key="1">
    <source>
        <dbReference type="SAM" id="Phobius"/>
    </source>
</evidence>
<feature type="transmembrane region" description="Helical" evidence="1">
    <location>
        <begin position="21"/>
        <end position="41"/>
    </location>
</feature>
<accession>A0A133XQP0</accession>
<evidence type="ECO:0008006" key="4">
    <source>
        <dbReference type="Google" id="ProtNLM"/>
    </source>
</evidence>
<evidence type="ECO:0000313" key="3">
    <source>
        <dbReference type="Proteomes" id="UP000070675"/>
    </source>
</evidence>
<dbReference type="EMBL" id="LSCR01000040">
    <property type="protein sequence ID" value="KXB33252.1"/>
    <property type="molecule type" value="Genomic_DNA"/>
</dbReference>
<keyword evidence="1" id="KW-0472">Membrane</keyword>
<protein>
    <recommendedName>
        <fullName evidence="4">Peptidase C39-like domain-containing protein</fullName>
    </recommendedName>
</protein>
<dbReference type="Proteomes" id="UP000070675">
    <property type="component" value="Unassembled WGS sequence"/>
</dbReference>
<name>A0A133XQP0_9ACTN</name>
<keyword evidence="3" id="KW-1185">Reference proteome</keyword>
<keyword evidence="1" id="KW-0812">Transmembrane</keyword>
<comment type="caution">
    <text evidence="2">The sequence shown here is derived from an EMBL/GenBank/DDBJ whole genome shotgun (WGS) entry which is preliminary data.</text>
</comment>